<organism evidence="2 3">
    <name type="scientific">Idiomarina aquatica</name>
    <dbReference type="NCBI Taxonomy" id="1327752"/>
    <lineage>
        <taxon>Bacteria</taxon>
        <taxon>Pseudomonadati</taxon>
        <taxon>Pseudomonadota</taxon>
        <taxon>Gammaproteobacteria</taxon>
        <taxon>Alteromonadales</taxon>
        <taxon>Idiomarinaceae</taxon>
        <taxon>Idiomarina</taxon>
    </lineage>
</organism>
<keyword evidence="3" id="KW-1185">Reference proteome</keyword>
<accession>A0A4R6P012</accession>
<proteinExistence type="predicted"/>
<dbReference type="Proteomes" id="UP000295531">
    <property type="component" value="Unassembled WGS sequence"/>
</dbReference>
<dbReference type="RefSeq" id="WP_166635910.1">
    <property type="nucleotide sequence ID" value="NZ_SNXI01000016.1"/>
</dbReference>
<evidence type="ECO:0000313" key="2">
    <source>
        <dbReference type="EMBL" id="TDP29937.1"/>
    </source>
</evidence>
<sequence length="168" mass="19701">MQQLDNIVTRLEQQAQQFDAENRKRQRKLREQWFSQSLFHSRSNLAVDYVQELKQLIAKLSDANRPEVRNFLAEQVSQQLMALTTALNGSSLPVEKKDKRLVQQSRLAQMHQQLATYRGYEQRLLINIENCRRQHDSIGAQQQEKRLNRCQQALATLEASIQQLEEGR</sequence>
<dbReference type="Gene3D" id="1.20.1270.340">
    <property type="match status" value="1"/>
</dbReference>
<dbReference type="InterPro" id="IPR038338">
    <property type="entry name" value="PriC_sf"/>
</dbReference>
<dbReference type="EMBL" id="SNXI01000016">
    <property type="protein sequence ID" value="TDP29937.1"/>
    <property type="molecule type" value="Genomic_DNA"/>
</dbReference>
<dbReference type="Pfam" id="PF07445">
    <property type="entry name" value="PriC"/>
    <property type="match status" value="1"/>
</dbReference>
<feature type="coiled-coil region" evidence="1">
    <location>
        <begin position="140"/>
        <end position="167"/>
    </location>
</feature>
<name>A0A4R6P012_9GAMM</name>
<comment type="caution">
    <text evidence="2">The sequence shown here is derived from an EMBL/GenBank/DDBJ whole genome shotgun (WGS) entry which is preliminary data.</text>
</comment>
<gene>
    <name evidence="2" type="ORF">DEU29_11635</name>
</gene>
<dbReference type="InterPro" id="IPR010890">
    <property type="entry name" value="PriC"/>
</dbReference>
<dbReference type="AlphaFoldDB" id="A0A4R6P012"/>
<reference evidence="2 3" key="1">
    <citation type="submission" date="2019-03" db="EMBL/GenBank/DDBJ databases">
        <title>Freshwater and sediment microbial communities from various areas in North America, analyzing microbe dynamics in response to fracking.</title>
        <authorList>
            <person name="Lamendella R."/>
        </authorList>
    </citation>
    <scope>NUCLEOTIDE SEQUENCE [LARGE SCALE GENOMIC DNA]</scope>
    <source>
        <strain evidence="2 3">18_TX</strain>
    </source>
</reference>
<feature type="coiled-coil region" evidence="1">
    <location>
        <begin position="1"/>
        <end position="31"/>
    </location>
</feature>
<keyword evidence="1" id="KW-0175">Coiled coil</keyword>
<evidence type="ECO:0000313" key="3">
    <source>
        <dbReference type="Proteomes" id="UP000295531"/>
    </source>
</evidence>
<protein>
    <submittedName>
        <fullName evidence="2">Restart primosome assembly protein PriC</fullName>
    </submittedName>
</protein>
<evidence type="ECO:0000256" key="1">
    <source>
        <dbReference type="SAM" id="Coils"/>
    </source>
</evidence>